<evidence type="ECO:0000313" key="2">
    <source>
        <dbReference type="Proteomes" id="UP001597262"/>
    </source>
</evidence>
<reference evidence="2" key="1">
    <citation type="journal article" date="2019" name="Int. J. Syst. Evol. Microbiol.">
        <title>The Global Catalogue of Microorganisms (GCM) 10K type strain sequencing project: providing services to taxonomists for standard genome sequencing and annotation.</title>
        <authorList>
            <consortium name="The Broad Institute Genomics Platform"/>
            <consortium name="The Broad Institute Genome Sequencing Center for Infectious Disease"/>
            <person name="Wu L."/>
            <person name="Ma J."/>
        </authorList>
    </citation>
    <scope>NUCLEOTIDE SEQUENCE [LARGE SCALE GENOMIC DNA]</scope>
    <source>
        <strain evidence="2">CCUG 59189</strain>
    </source>
</reference>
<protein>
    <submittedName>
        <fullName evidence="1">Uncharacterized protein</fullName>
    </submittedName>
</protein>
<dbReference type="RefSeq" id="WP_379319365.1">
    <property type="nucleotide sequence ID" value="NZ_JBHTLM010000007.1"/>
</dbReference>
<gene>
    <name evidence="1" type="ORF">ACFQ3W_11470</name>
</gene>
<keyword evidence="2" id="KW-1185">Reference proteome</keyword>
<proteinExistence type="predicted"/>
<dbReference type="EMBL" id="JBHTLM010000007">
    <property type="protein sequence ID" value="MFD1176915.1"/>
    <property type="molecule type" value="Genomic_DNA"/>
</dbReference>
<organism evidence="1 2">
    <name type="scientific">Paenibacillus puldeungensis</name>
    <dbReference type="NCBI Taxonomy" id="696536"/>
    <lineage>
        <taxon>Bacteria</taxon>
        <taxon>Bacillati</taxon>
        <taxon>Bacillota</taxon>
        <taxon>Bacilli</taxon>
        <taxon>Bacillales</taxon>
        <taxon>Paenibacillaceae</taxon>
        <taxon>Paenibacillus</taxon>
    </lineage>
</organism>
<name>A0ABW3RYU8_9BACL</name>
<dbReference type="Proteomes" id="UP001597262">
    <property type="component" value="Unassembled WGS sequence"/>
</dbReference>
<accession>A0ABW3RYU8</accession>
<evidence type="ECO:0000313" key="1">
    <source>
        <dbReference type="EMBL" id="MFD1176915.1"/>
    </source>
</evidence>
<comment type="caution">
    <text evidence="1">The sequence shown here is derived from an EMBL/GenBank/DDBJ whole genome shotgun (WGS) entry which is preliminary data.</text>
</comment>
<sequence length="137" mass="15500">MKKISIDTNFHYHGPTRPTISPFVISRFNLLLGEKVIGFQDSQEWEGIIGFDKTYPEEMEWYLDISDGEEFPVTSDREAGRDEGWTAALPIGELSGEIAVATAMLTDGIDIDTITKYTRLSRTRLENIKRGIVESNQ</sequence>